<reference evidence="3" key="1">
    <citation type="journal article" date="2020" name="mSystems">
        <title>Genome- and Community-Level Interaction Insights into Carbon Utilization and Element Cycling Functions of Hydrothermarchaeota in Hydrothermal Sediment.</title>
        <authorList>
            <person name="Zhou Z."/>
            <person name="Liu Y."/>
            <person name="Xu W."/>
            <person name="Pan J."/>
            <person name="Luo Z.H."/>
            <person name="Li M."/>
        </authorList>
    </citation>
    <scope>NUCLEOTIDE SEQUENCE [LARGE SCALE GENOMIC DNA]</scope>
    <source>
        <strain evidence="3">SpSt-747</strain>
    </source>
</reference>
<dbReference type="PANTHER" id="PTHR21666:SF270">
    <property type="entry name" value="MUREIN HYDROLASE ACTIVATOR ENVC"/>
    <property type="match status" value="1"/>
</dbReference>
<dbReference type="GO" id="GO:0004222">
    <property type="term" value="F:metalloendopeptidase activity"/>
    <property type="evidence" value="ECO:0007669"/>
    <property type="project" value="TreeGrafter"/>
</dbReference>
<dbReference type="InterPro" id="IPR050570">
    <property type="entry name" value="Cell_wall_metabolism_enzyme"/>
</dbReference>
<keyword evidence="1" id="KW-0175">Coiled coil</keyword>
<protein>
    <recommendedName>
        <fullName evidence="2">M23ase beta-sheet core domain-containing protein</fullName>
    </recommendedName>
</protein>
<sequence length="390" mass="43941">MRRAVLILFVVLFVCSPWALGSPDSLEDEIALQTKKLEELRKEQARLEGELKKVLSSARDLSGELAKLEEQIAAAEADITKSRERILALEKQRKQLEQEVESLQRGILKEKSSQEAIARGAYRVDTGEVVLRSLVSGVSPGEWEANTYWAAQCLRVKSSTIEEASRKQKELARKLEEIKQRIRLEVVLKERLVLENRRLAELKKAREEILRRLETDRARLEKNRKDLVQAQRNLEATLARLREELARKKTPSPPQAPVKRGRLFWPVSGGTIFRRFGEWKDARYGITFYNPGVDIACPVGTPVYAAADGVVLLASTIRGYGKTIIIDHGNDLVTVYAHLGEIRVRAGDTVRGGQVIALSGDSGLVERPVVHFEVRVGTSAREEDPLLWLQ</sequence>
<accession>A0A7V3YFM7</accession>
<dbReference type="Pfam" id="PF01551">
    <property type="entry name" value="Peptidase_M23"/>
    <property type="match status" value="1"/>
</dbReference>
<proteinExistence type="predicted"/>
<feature type="coiled-coil region" evidence="1">
    <location>
        <begin position="23"/>
        <end position="113"/>
    </location>
</feature>
<dbReference type="InterPro" id="IPR011055">
    <property type="entry name" value="Dup_hybrid_motif"/>
</dbReference>
<gene>
    <name evidence="3" type="ORF">ENV30_02410</name>
</gene>
<dbReference type="CDD" id="cd12797">
    <property type="entry name" value="M23_peptidase"/>
    <property type="match status" value="1"/>
</dbReference>
<dbReference type="AlphaFoldDB" id="A0A7V3YFM7"/>
<dbReference type="InterPro" id="IPR016047">
    <property type="entry name" value="M23ase_b-sheet_dom"/>
</dbReference>
<comment type="caution">
    <text evidence="3">The sequence shown here is derived from an EMBL/GenBank/DDBJ whole genome shotgun (WGS) entry which is preliminary data.</text>
</comment>
<dbReference type="Gene3D" id="2.70.70.10">
    <property type="entry name" value="Glucose Permease (Domain IIA)"/>
    <property type="match status" value="1"/>
</dbReference>
<dbReference type="Gene3D" id="6.10.250.3150">
    <property type="match status" value="1"/>
</dbReference>
<evidence type="ECO:0000259" key="2">
    <source>
        <dbReference type="Pfam" id="PF01551"/>
    </source>
</evidence>
<feature type="coiled-coil region" evidence="1">
    <location>
        <begin position="161"/>
        <end position="247"/>
    </location>
</feature>
<dbReference type="SUPFAM" id="SSF51261">
    <property type="entry name" value="Duplicated hybrid motif"/>
    <property type="match status" value="1"/>
</dbReference>
<evidence type="ECO:0000313" key="3">
    <source>
        <dbReference type="EMBL" id="HGI30157.1"/>
    </source>
</evidence>
<name>A0A7V3YFM7_9BACT</name>
<dbReference type="EMBL" id="DTFV01000040">
    <property type="protein sequence ID" value="HGI30157.1"/>
    <property type="molecule type" value="Genomic_DNA"/>
</dbReference>
<dbReference type="PANTHER" id="PTHR21666">
    <property type="entry name" value="PEPTIDASE-RELATED"/>
    <property type="match status" value="1"/>
</dbReference>
<feature type="domain" description="M23ase beta-sheet core" evidence="2">
    <location>
        <begin position="290"/>
        <end position="378"/>
    </location>
</feature>
<organism evidence="3">
    <name type="scientific">Candidatus Caldatribacterium californiense</name>
    <dbReference type="NCBI Taxonomy" id="1454726"/>
    <lineage>
        <taxon>Bacteria</taxon>
        <taxon>Pseudomonadati</taxon>
        <taxon>Atribacterota</taxon>
        <taxon>Atribacteria</taxon>
        <taxon>Atribacterales</taxon>
        <taxon>Candidatus Caldatribacteriaceae</taxon>
        <taxon>Candidatus Caldatribacterium</taxon>
    </lineage>
</organism>
<evidence type="ECO:0000256" key="1">
    <source>
        <dbReference type="SAM" id="Coils"/>
    </source>
</evidence>